<name>A0A2T3HP87_9SPHI</name>
<proteinExistence type="predicted"/>
<organism evidence="1 2">
    <name type="scientific">Pedobacter yulinensis</name>
    <dbReference type="NCBI Taxonomy" id="2126353"/>
    <lineage>
        <taxon>Bacteria</taxon>
        <taxon>Pseudomonadati</taxon>
        <taxon>Bacteroidota</taxon>
        <taxon>Sphingobacteriia</taxon>
        <taxon>Sphingobacteriales</taxon>
        <taxon>Sphingobacteriaceae</taxon>
        <taxon>Pedobacter</taxon>
    </lineage>
</organism>
<reference evidence="1 2" key="1">
    <citation type="submission" date="2018-03" db="EMBL/GenBank/DDBJ databases">
        <authorList>
            <person name="Keele B.F."/>
        </authorList>
    </citation>
    <scope>NUCLEOTIDE SEQUENCE [LARGE SCALE GENOMIC DNA]</scope>
    <source>
        <strain evidence="1 2">YL28-9</strain>
    </source>
</reference>
<gene>
    <name evidence="1" type="ORF">C7T94_05690</name>
</gene>
<dbReference type="OrthoDB" id="752131at2"/>
<dbReference type="Proteomes" id="UP000240912">
    <property type="component" value="Unassembled WGS sequence"/>
</dbReference>
<accession>A0A2T3HP87</accession>
<comment type="caution">
    <text evidence="1">The sequence shown here is derived from an EMBL/GenBank/DDBJ whole genome shotgun (WGS) entry which is preliminary data.</text>
</comment>
<keyword evidence="2" id="KW-1185">Reference proteome</keyword>
<dbReference type="EMBL" id="PYLS01000004">
    <property type="protein sequence ID" value="PST84213.1"/>
    <property type="molecule type" value="Genomic_DNA"/>
</dbReference>
<protein>
    <submittedName>
        <fullName evidence="1">Uncharacterized protein</fullName>
    </submittedName>
</protein>
<evidence type="ECO:0000313" key="1">
    <source>
        <dbReference type="EMBL" id="PST84213.1"/>
    </source>
</evidence>
<dbReference type="AlphaFoldDB" id="A0A2T3HP87"/>
<evidence type="ECO:0000313" key="2">
    <source>
        <dbReference type="Proteomes" id="UP000240912"/>
    </source>
</evidence>
<sequence>MLVALFSSACNKLRSDHPQAGIDRDTTATSLNAANITHYADSIEKMRTQAEKAYSLVYMLGGSSFYTEKYSLRDEPVLYIEHIVNGNGSTTKCYYLRNDSLVLHKEASTLSNDDAEVFKESRTFFRNGVGFKTDSRTASMYEALQNQPFLTVQPGDDPAAVPAYKNLLANLETLEDALHRRNRFDMVFDNITAHPEAAYIVLKSKDPNGYTSSVLVKDRDAWVDSVENNVGMFKDKHLNVRFRIENGEAIYAGSEADQMAGATKHQ</sequence>